<evidence type="ECO:0000313" key="1">
    <source>
        <dbReference type="EMBL" id="TGE10449.1"/>
    </source>
</evidence>
<dbReference type="AlphaFoldDB" id="A0A4Z0PFK2"/>
<dbReference type="Proteomes" id="UP000298337">
    <property type="component" value="Unassembled WGS sequence"/>
</dbReference>
<dbReference type="OrthoDB" id="1492038at2"/>
<proteinExistence type="predicted"/>
<evidence type="ECO:0000313" key="2">
    <source>
        <dbReference type="Proteomes" id="UP000298337"/>
    </source>
</evidence>
<comment type="caution">
    <text evidence="1">The sequence shown here is derived from an EMBL/GenBank/DDBJ whole genome shotgun (WGS) entry which is preliminary data.</text>
</comment>
<keyword evidence="2" id="KW-1185">Reference proteome</keyword>
<reference evidence="1 2" key="1">
    <citation type="submission" date="2019-04" db="EMBL/GenBank/DDBJ databases">
        <authorList>
            <person name="Feng G."/>
            <person name="Zhang J."/>
            <person name="Zhu H."/>
        </authorList>
    </citation>
    <scope>NUCLEOTIDE SEQUENCE [LARGE SCALE GENOMIC DNA]</scope>
    <source>
        <strain evidence="1 2">92R-1</strain>
    </source>
</reference>
<organism evidence="1 2">
    <name type="scientific">Hymenobacter fodinae</name>
    <dbReference type="NCBI Taxonomy" id="2510796"/>
    <lineage>
        <taxon>Bacteria</taxon>
        <taxon>Pseudomonadati</taxon>
        <taxon>Bacteroidota</taxon>
        <taxon>Cytophagia</taxon>
        <taxon>Cytophagales</taxon>
        <taxon>Hymenobacteraceae</taxon>
        <taxon>Hymenobacter</taxon>
    </lineage>
</organism>
<dbReference type="EMBL" id="SRLA01000001">
    <property type="protein sequence ID" value="TGE10449.1"/>
    <property type="molecule type" value="Genomic_DNA"/>
</dbReference>
<name>A0A4Z0PFK2_9BACT</name>
<dbReference type="RefSeq" id="WP_135432272.1">
    <property type="nucleotide sequence ID" value="NZ_SRLA01000001.1"/>
</dbReference>
<accession>A0A4Z0PFK2</accession>
<protein>
    <submittedName>
        <fullName evidence="1">Uncharacterized protein</fullName>
    </submittedName>
</protein>
<gene>
    <name evidence="1" type="ORF">EU556_06450</name>
</gene>
<sequence>MTRLEIIRKTSVAYKEILSKIETRRATWKNDTRNLLLEQLNEVQREVNLNWYVDTDNYLENREVIFLSFNSSPSGIKTVLHDEQQHETDFRHYVKKGGALLYSQLSDSRVYVSIQYPEIVELKDCGEPKFLDSFEPEELTSDIILHHVQEFLEEMIHWEQNVRDIPGFRVISQ</sequence>